<protein>
    <submittedName>
        <fullName evidence="3">DUF1194 domain-containing protein</fullName>
    </submittedName>
</protein>
<comment type="caution">
    <text evidence="3">The sequence shown here is derived from an EMBL/GenBank/DDBJ whole genome shotgun (WGS) entry which is preliminary data.</text>
</comment>
<dbReference type="Gene3D" id="3.40.50.410">
    <property type="entry name" value="von Willebrand factor, type A domain"/>
    <property type="match status" value="1"/>
</dbReference>
<keyword evidence="4" id="KW-1185">Reference proteome</keyword>
<dbReference type="RefSeq" id="WP_191073751.1">
    <property type="nucleotide sequence ID" value="NZ_JACTAG010000001.1"/>
</dbReference>
<evidence type="ECO:0000259" key="2">
    <source>
        <dbReference type="PROSITE" id="PS50234"/>
    </source>
</evidence>
<gene>
    <name evidence="3" type="ORF">H9Q16_02295</name>
</gene>
<dbReference type="AlphaFoldDB" id="A0A927D3U5"/>
<accession>A0A927D3U5</accession>
<dbReference type="Proteomes" id="UP000635142">
    <property type="component" value="Unassembled WGS sequence"/>
</dbReference>
<dbReference type="InterPro" id="IPR036465">
    <property type="entry name" value="vWFA_dom_sf"/>
</dbReference>
<dbReference type="EMBL" id="JACTAG010000001">
    <property type="protein sequence ID" value="MBD3662742.1"/>
    <property type="molecule type" value="Genomic_DNA"/>
</dbReference>
<dbReference type="InterPro" id="IPR002035">
    <property type="entry name" value="VWF_A"/>
</dbReference>
<dbReference type="InterPro" id="IPR010607">
    <property type="entry name" value="DUF1194"/>
</dbReference>
<keyword evidence="1" id="KW-0732">Signal</keyword>
<feature type="chain" id="PRO_5037690974" evidence="1">
    <location>
        <begin position="20"/>
        <end position="235"/>
    </location>
</feature>
<dbReference type="Pfam" id="PF06707">
    <property type="entry name" value="DUF1194"/>
    <property type="match status" value="1"/>
</dbReference>
<feature type="domain" description="VWFA" evidence="2">
    <location>
        <begin position="24"/>
        <end position="227"/>
    </location>
</feature>
<proteinExistence type="predicted"/>
<reference evidence="3" key="1">
    <citation type="submission" date="2020-08" db="EMBL/GenBank/DDBJ databases">
        <title>Sulfitobacter aestuariivivens sp. nov., isolated from a tidal flat.</title>
        <authorList>
            <person name="Park S."/>
            <person name="Yoon J.-H."/>
        </authorList>
    </citation>
    <scope>NUCLEOTIDE SEQUENCE</scope>
    <source>
        <strain evidence="3">TSTF-M16</strain>
    </source>
</reference>
<evidence type="ECO:0000313" key="4">
    <source>
        <dbReference type="Proteomes" id="UP000635142"/>
    </source>
</evidence>
<evidence type="ECO:0000256" key="1">
    <source>
        <dbReference type="SAM" id="SignalP"/>
    </source>
</evidence>
<dbReference type="SUPFAM" id="SSF53300">
    <property type="entry name" value="vWA-like"/>
    <property type="match status" value="1"/>
</dbReference>
<feature type="signal peptide" evidence="1">
    <location>
        <begin position="1"/>
        <end position="19"/>
    </location>
</feature>
<evidence type="ECO:0000313" key="3">
    <source>
        <dbReference type="EMBL" id="MBD3662742.1"/>
    </source>
</evidence>
<name>A0A927D3U5_9RHOB</name>
<sequence>MIRAALVMALIVLSGAAHANCRQALALALDVSGSVDAREYRLQLGGVAQALDAPEVREKLLAMPGAPVRLMIFEWSGPADQAVLVPWTVIADQAAIDIVIDTLRQTARRPATPGTALGTAMTLGAHYLDQQSDCWKMTLDISGDGKSNLGPRPREVKPMLEDRDITINALVIGADNPNTGDVRQAEIGELSSYFNAEVILGADAFVLTAIGFADYARAMKQKLLRELEGLVLSRL</sequence>
<dbReference type="PROSITE" id="PS50234">
    <property type="entry name" value="VWFA"/>
    <property type="match status" value="1"/>
</dbReference>
<organism evidence="3 4">
    <name type="scientific">Sulfitobacter aestuariivivens</name>
    <dbReference type="NCBI Taxonomy" id="2766981"/>
    <lineage>
        <taxon>Bacteria</taxon>
        <taxon>Pseudomonadati</taxon>
        <taxon>Pseudomonadota</taxon>
        <taxon>Alphaproteobacteria</taxon>
        <taxon>Rhodobacterales</taxon>
        <taxon>Roseobacteraceae</taxon>
        <taxon>Sulfitobacter</taxon>
    </lineage>
</organism>